<dbReference type="Pfam" id="PF01408">
    <property type="entry name" value="GFO_IDH_MocA"/>
    <property type="match status" value="1"/>
</dbReference>
<feature type="domain" description="GFO/IDH/MocA-like oxidoreductase" evidence="5">
    <location>
        <begin position="221"/>
        <end position="337"/>
    </location>
</feature>
<evidence type="ECO:0000313" key="7">
    <source>
        <dbReference type="Proteomes" id="UP000001822"/>
    </source>
</evidence>
<evidence type="ECO:0000256" key="2">
    <source>
        <dbReference type="ARBA" id="ARBA00023002"/>
    </source>
</evidence>
<evidence type="ECO:0000256" key="1">
    <source>
        <dbReference type="ARBA" id="ARBA00010928"/>
    </source>
</evidence>
<sequence length="438" mass="48846">MSQSILETLETPVERRHFLFRSTQTVLSVALLGGVASYGADASGTIASHDALTSTGPENDITLPPLDAKTEQDKGPLPNPHPVDQRIGYAIVGLGHLALEEVLPAFGACKKSKVVALVSGDKKKALIVAKQYGVSEKNIYDYENFDSIKNNKQVDVVYIILPNGQHAEFTIRAAKAGKHVLCEKPMANSVAECEQMIKACEEANRKLMIAYRVQYEPNNTEIKKLVREQKYGKVTNIVSVNSQNIGDPKQWRLNKKLAGGGSLPDVGIYCLNTIRFLTGEEPTEVYAQISTDTSDPRFKEVEDMVNFQLTFPGGVRAMCSTSYSQHQSRNYRVYAERAFFGMDPAFSYGGLQMYRSFADEDAEIYETPKRMPKNQFALEMDHLADCIRQNKKPYTPGEEGLQDMKIIEAIYLSARQNKPVSLEKLEGKDLFRGPEPQK</sequence>
<evidence type="ECO:0000259" key="5">
    <source>
        <dbReference type="Pfam" id="PF22725"/>
    </source>
</evidence>
<organism evidence="6 7">
    <name type="scientific">Cytophaga hutchinsonii (strain ATCC 33406 / DSM 1761 / CIP 103989 / NBRC 15051 / NCIMB 9469 / D465)</name>
    <dbReference type="NCBI Taxonomy" id="269798"/>
    <lineage>
        <taxon>Bacteria</taxon>
        <taxon>Pseudomonadati</taxon>
        <taxon>Bacteroidota</taxon>
        <taxon>Cytophagia</taxon>
        <taxon>Cytophagales</taxon>
        <taxon>Cytophagaceae</taxon>
        <taxon>Cytophaga</taxon>
    </lineage>
</organism>
<feature type="domain" description="Gfo/Idh/MocA-like oxidoreductase N-terminal" evidence="4">
    <location>
        <begin position="88"/>
        <end position="211"/>
    </location>
</feature>
<name>A0A6N4SQ97_CYTH3</name>
<keyword evidence="7" id="KW-1185">Reference proteome</keyword>
<dbReference type="KEGG" id="chu:CHU_1247"/>
<dbReference type="RefSeq" id="WP_011584634.1">
    <property type="nucleotide sequence ID" value="NC_008255.1"/>
</dbReference>
<dbReference type="InterPro" id="IPR036291">
    <property type="entry name" value="NAD(P)-bd_dom_sf"/>
</dbReference>
<dbReference type="OrthoDB" id="9795543at2"/>
<keyword evidence="2" id="KW-0560">Oxidoreductase</keyword>
<dbReference type="PANTHER" id="PTHR22604">
    <property type="entry name" value="OXIDOREDUCTASES"/>
    <property type="match status" value="1"/>
</dbReference>
<accession>A0A6N4SQ97</accession>
<dbReference type="PANTHER" id="PTHR22604:SF105">
    <property type="entry name" value="TRANS-1,2-DIHYDROBENZENE-1,2-DIOL DEHYDROGENASE"/>
    <property type="match status" value="1"/>
</dbReference>
<dbReference type="PRINTS" id="PR01775">
    <property type="entry name" value="GLFROXRDTASE"/>
</dbReference>
<reference evidence="6 7" key="1">
    <citation type="journal article" date="2007" name="Appl. Environ. Microbiol.">
        <title>Genome sequence of the cellulolytic gliding bacterium Cytophaga hutchinsonii.</title>
        <authorList>
            <person name="Xie G."/>
            <person name="Bruce D.C."/>
            <person name="Challacombe J.F."/>
            <person name="Chertkov O."/>
            <person name="Detter J.C."/>
            <person name="Gilna P."/>
            <person name="Han C.S."/>
            <person name="Lucas S."/>
            <person name="Misra M."/>
            <person name="Myers G.L."/>
            <person name="Richardson P."/>
            <person name="Tapia R."/>
            <person name="Thayer N."/>
            <person name="Thompson L.S."/>
            <person name="Brettin T.S."/>
            <person name="Henrissat B."/>
            <person name="Wilson D.B."/>
            <person name="McBride M.J."/>
        </authorList>
    </citation>
    <scope>NUCLEOTIDE SEQUENCE [LARGE SCALE GENOMIC DNA]</scope>
    <source>
        <strain evidence="7">ATCC 33406 / DSM 1761 / CIP 103989 / NBRC 15051 / NCIMB 9469 / D465</strain>
    </source>
</reference>
<dbReference type="PROSITE" id="PS51318">
    <property type="entry name" value="TAT"/>
    <property type="match status" value="1"/>
</dbReference>
<gene>
    <name evidence="6" type="primary">yjhC</name>
    <name evidence="6" type="ordered locus">CHU_1247</name>
</gene>
<dbReference type="EMBL" id="CP000383">
    <property type="protein sequence ID" value="ABG58519.1"/>
    <property type="molecule type" value="Genomic_DNA"/>
</dbReference>
<comment type="similarity">
    <text evidence="1">Belongs to the Gfo/Idh/MocA family.</text>
</comment>
<dbReference type="InterPro" id="IPR050984">
    <property type="entry name" value="Gfo/Idh/MocA_domain"/>
</dbReference>
<dbReference type="SUPFAM" id="SSF55347">
    <property type="entry name" value="Glyceraldehyde-3-phosphate dehydrogenase-like, C-terminal domain"/>
    <property type="match status" value="1"/>
</dbReference>
<evidence type="ECO:0000256" key="3">
    <source>
        <dbReference type="SAM" id="MobiDB-lite"/>
    </source>
</evidence>
<dbReference type="InterPro" id="IPR006311">
    <property type="entry name" value="TAT_signal"/>
</dbReference>
<proteinExistence type="inferred from homology"/>
<dbReference type="SUPFAM" id="SSF51735">
    <property type="entry name" value="NAD(P)-binding Rossmann-fold domains"/>
    <property type="match status" value="1"/>
</dbReference>
<dbReference type="Pfam" id="PF22725">
    <property type="entry name" value="GFO_IDH_MocA_C3"/>
    <property type="match status" value="1"/>
</dbReference>
<protein>
    <submittedName>
        <fullName evidence="6">Probable dehydrogenase</fullName>
    </submittedName>
</protein>
<dbReference type="GO" id="GO:0016491">
    <property type="term" value="F:oxidoreductase activity"/>
    <property type="evidence" value="ECO:0007669"/>
    <property type="project" value="UniProtKB-KW"/>
</dbReference>
<dbReference type="InterPro" id="IPR000683">
    <property type="entry name" value="Gfo/Idh/MocA-like_OxRdtase_N"/>
</dbReference>
<dbReference type="Proteomes" id="UP000001822">
    <property type="component" value="Chromosome"/>
</dbReference>
<evidence type="ECO:0000259" key="4">
    <source>
        <dbReference type="Pfam" id="PF01408"/>
    </source>
</evidence>
<dbReference type="Gene3D" id="3.30.360.10">
    <property type="entry name" value="Dihydrodipicolinate Reductase, domain 2"/>
    <property type="match status" value="1"/>
</dbReference>
<dbReference type="InterPro" id="IPR055170">
    <property type="entry name" value="GFO_IDH_MocA-like_dom"/>
</dbReference>
<dbReference type="Gene3D" id="3.40.50.720">
    <property type="entry name" value="NAD(P)-binding Rossmann-like Domain"/>
    <property type="match status" value="1"/>
</dbReference>
<feature type="region of interest" description="Disordered" evidence="3">
    <location>
        <begin position="49"/>
        <end position="80"/>
    </location>
</feature>
<dbReference type="InterPro" id="IPR008354">
    <property type="entry name" value="Glc-Fru_OxRdtase_bac"/>
</dbReference>
<dbReference type="AlphaFoldDB" id="A0A6N4SQ97"/>
<dbReference type="GO" id="GO:0000166">
    <property type="term" value="F:nucleotide binding"/>
    <property type="evidence" value="ECO:0007669"/>
    <property type="project" value="InterPro"/>
</dbReference>
<evidence type="ECO:0000313" key="6">
    <source>
        <dbReference type="EMBL" id="ABG58519.1"/>
    </source>
</evidence>